<accession>A0A9P1M5P2</accession>
<evidence type="ECO:0000313" key="2">
    <source>
        <dbReference type="EMBL" id="CAI4020244.1"/>
    </source>
</evidence>
<feature type="region of interest" description="Disordered" evidence="1">
    <location>
        <begin position="31"/>
        <end position="70"/>
    </location>
</feature>
<dbReference type="AlphaFoldDB" id="A0A9P1M5P2"/>
<name>A0A9P1M5P2_9DINO</name>
<reference evidence="3" key="2">
    <citation type="submission" date="2024-04" db="EMBL/GenBank/DDBJ databases">
        <authorList>
            <person name="Chen Y."/>
            <person name="Shah S."/>
            <person name="Dougan E. K."/>
            <person name="Thang M."/>
            <person name="Chan C."/>
        </authorList>
    </citation>
    <scope>NUCLEOTIDE SEQUENCE [LARGE SCALE GENOMIC DNA]</scope>
</reference>
<reference evidence="2" key="1">
    <citation type="submission" date="2022-10" db="EMBL/GenBank/DDBJ databases">
        <authorList>
            <person name="Chen Y."/>
            <person name="Dougan E. K."/>
            <person name="Chan C."/>
            <person name="Rhodes N."/>
            <person name="Thang M."/>
        </authorList>
    </citation>
    <scope>NUCLEOTIDE SEQUENCE</scope>
</reference>
<evidence type="ECO:0000256" key="1">
    <source>
        <dbReference type="SAM" id="MobiDB-lite"/>
    </source>
</evidence>
<keyword evidence="4" id="KW-1185">Reference proteome</keyword>
<dbReference type="EMBL" id="CAMXCT020006799">
    <property type="protein sequence ID" value="CAL1173619.1"/>
    <property type="molecule type" value="Genomic_DNA"/>
</dbReference>
<comment type="caution">
    <text evidence="2">The sequence shown here is derived from an EMBL/GenBank/DDBJ whole genome shotgun (WGS) entry which is preliminary data.</text>
</comment>
<protein>
    <submittedName>
        <fullName evidence="2">Uncharacterized protein</fullName>
    </submittedName>
</protein>
<evidence type="ECO:0000313" key="3">
    <source>
        <dbReference type="EMBL" id="CAL1173619.1"/>
    </source>
</evidence>
<dbReference type="EMBL" id="CAMXCT010006799">
    <property type="protein sequence ID" value="CAI4020244.1"/>
    <property type="molecule type" value="Genomic_DNA"/>
</dbReference>
<sequence>MSPCHGTRPGSCFGFLPSAFGGVPYRGPKKAWHHVPEGQPGTDDHGRNAISHGGGGRQISTDKDHKGSALGNWINHRSQKAECWWNSHHFKLHLGNWQDGCKLPFTKKLVTSSKESLIVAISCADAS</sequence>
<dbReference type="Proteomes" id="UP001152797">
    <property type="component" value="Unassembled WGS sequence"/>
</dbReference>
<gene>
    <name evidence="2" type="ORF">C1SCF055_LOCUS44681</name>
</gene>
<evidence type="ECO:0000313" key="4">
    <source>
        <dbReference type="Proteomes" id="UP001152797"/>
    </source>
</evidence>
<organism evidence="2">
    <name type="scientific">Cladocopium goreaui</name>
    <dbReference type="NCBI Taxonomy" id="2562237"/>
    <lineage>
        <taxon>Eukaryota</taxon>
        <taxon>Sar</taxon>
        <taxon>Alveolata</taxon>
        <taxon>Dinophyceae</taxon>
        <taxon>Suessiales</taxon>
        <taxon>Symbiodiniaceae</taxon>
        <taxon>Cladocopium</taxon>
    </lineage>
</organism>
<proteinExistence type="predicted"/>
<dbReference type="EMBL" id="CAMXCT030006799">
    <property type="protein sequence ID" value="CAL4807556.1"/>
    <property type="molecule type" value="Genomic_DNA"/>
</dbReference>